<comment type="caution">
    <text evidence="2">The sequence shown here is derived from an EMBL/GenBank/DDBJ whole genome shotgun (WGS) entry which is preliminary data.</text>
</comment>
<feature type="region of interest" description="Disordered" evidence="1">
    <location>
        <begin position="53"/>
        <end position="78"/>
    </location>
</feature>
<dbReference type="Proteomes" id="UP000050525">
    <property type="component" value="Unassembled WGS sequence"/>
</dbReference>
<gene>
    <name evidence="2" type="ORF">Y1Q_0004763</name>
</gene>
<reference evidence="2 3" key="1">
    <citation type="journal article" date="2012" name="Genome Biol.">
        <title>Sequencing three crocodilian genomes to illuminate the evolution of archosaurs and amniotes.</title>
        <authorList>
            <person name="St John J.A."/>
            <person name="Braun E.L."/>
            <person name="Isberg S.R."/>
            <person name="Miles L.G."/>
            <person name="Chong A.Y."/>
            <person name="Gongora J."/>
            <person name="Dalzell P."/>
            <person name="Moran C."/>
            <person name="Bed'hom B."/>
            <person name="Abzhanov A."/>
            <person name="Burgess S.C."/>
            <person name="Cooksey A.M."/>
            <person name="Castoe T.A."/>
            <person name="Crawford N.G."/>
            <person name="Densmore L.D."/>
            <person name="Drew J.C."/>
            <person name="Edwards S.V."/>
            <person name="Faircloth B.C."/>
            <person name="Fujita M.K."/>
            <person name="Greenwold M.J."/>
            <person name="Hoffmann F.G."/>
            <person name="Howard J.M."/>
            <person name="Iguchi T."/>
            <person name="Janes D.E."/>
            <person name="Khan S.Y."/>
            <person name="Kohno S."/>
            <person name="de Koning A.J."/>
            <person name="Lance S.L."/>
            <person name="McCarthy F.M."/>
            <person name="McCormack J.E."/>
            <person name="Merchant M.E."/>
            <person name="Peterson D.G."/>
            <person name="Pollock D.D."/>
            <person name="Pourmand N."/>
            <person name="Raney B.J."/>
            <person name="Roessler K.A."/>
            <person name="Sanford J.R."/>
            <person name="Sawyer R.H."/>
            <person name="Schmidt C.J."/>
            <person name="Triplett E.W."/>
            <person name="Tuberville T.D."/>
            <person name="Venegas-Anaya M."/>
            <person name="Howard J.T."/>
            <person name="Jarvis E.D."/>
            <person name="Guillette L.J.Jr."/>
            <person name="Glenn T.C."/>
            <person name="Green R.E."/>
            <person name="Ray D.A."/>
        </authorList>
    </citation>
    <scope>NUCLEOTIDE SEQUENCE [LARGE SCALE GENOMIC DNA]</scope>
    <source>
        <strain evidence="2">KSC_2009_1</strain>
    </source>
</reference>
<protein>
    <submittedName>
        <fullName evidence="2">Uncharacterized protein</fullName>
    </submittedName>
</protein>
<proteinExistence type="predicted"/>
<name>A0A151NLW2_ALLMI</name>
<feature type="compositionally biased region" description="Basic residues" evidence="1">
    <location>
        <begin position="1"/>
        <end position="23"/>
    </location>
</feature>
<feature type="region of interest" description="Disordered" evidence="1">
    <location>
        <begin position="1"/>
        <end position="37"/>
    </location>
</feature>
<accession>A0A151NLW2</accession>
<sequence length="78" mass="8598">MQQKENRKRKSKGKNRGARRGGKIPRTGTPHSPTPIAISFCMAHPPCTFSLAAEMPGKPATHSWQSLEEKQGKQKTEG</sequence>
<evidence type="ECO:0000313" key="2">
    <source>
        <dbReference type="EMBL" id="KYO37659.1"/>
    </source>
</evidence>
<evidence type="ECO:0000313" key="3">
    <source>
        <dbReference type="Proteomes" id="UP000050525"/>
    </source>
</evidence>
<dbReference type="EMBL" id="AKHW03002623">
    <property type="protein sequence ID" value="KYO37659.1"/>
    <property type="molecule type" value="Genomic_DNA"/>
</dbReference>
<dbReference type="AlphaFoldDB" id="A0A151NLW2"/>
<feature type="compositionally biased region" description="Basic and acidic residues" evidence="1">
    <location>
        <begin position="67"/>
        <end position="78"/>
    </location>
</feature>
<keyword evidence="3" id="KW-1185">Reference proteome</keyword>
<evidence type="ECO:0000256" key="1">
    <source>
        <dbReference type="SAM" id="MobiDB-lite"/>
    </source>
</evidence>
<organism evidence="2 3">
    <name type="scientific">Alligator mississippiensis</name>
    <name type="common">American alligator</name>
    <dbReference type="NCBI Taxonomy" id="8496"/>
    <lineage>
        <taxon>Eukaryota</taxon>
        <taxon>Metazoa</taxon>
        <taxon>Chordata</taxon>
        <taxon>Craniata</taxon>
        <taxon>Vertebrata</taxon>
        <taxon>Euteleostomi</taxon>
        <taxon>Archelosauria</taxon>
        <taxon>Archosauria</taxon>
        <taxon>Crocodylia</taxon>
        <taxon>Alligatoridae</taxon>
        <taxon>Alligatorinae</taxon>
        <taxon>Alligator</taxon>
    </lineage>
</organism>